<protein>
    <submittedName>
        <fullName evidence="1">Uncharacterized protein</fullName>
    </submittedName>
</protein>
<comment type="caution">
    <text evidence="1">The sequence shown here is derived from an EMBL/GenBank/DDBJ whole genome shotgun (WGS) entry which is preliminary data.</text>
</comment>
<reference evidence="1" key="2">
    <citation type="journal article" date="2022" name="New Phytol.">
        <title>Evolutionary transition to the ectomycorrhizal habit in the genomes of a hyperdiverse lineage of mushroom-forming fungi.</title>
        <authorList>
            <person name="Looney B."/>
            <person name="Miyauchi S."/>
            <person name="Morin E."/>
            <person name="Drula E."/>
            <person name="Courty P.E."/>
            <person name="Kohler A."/>
            <person name="Kuo A."/>
            <person name="LaButti K."/>
            <person name="Pangilinan J."/>
            <person name="Lipzen A."/>
            <person name="Riley R."/>
            <person name="Andreopoulos W."/>
            <person name="He G."/>
            <person name="Johnson J."/>
            <person name="Nolan M."/>
            <person name="Tritt A."/>
            <person name="Barry K.W."/>
            <person name="Grigoriev I.V."/>
            <person name="Nagy L.G."/>
            <person name="Hibbett D."/>
            <person name="Henrissat B."/>
            <person name="Matheny P.B."/>
            <person name="Labbe J."/>
            <person name="Martin F.M."/>
        </authorList>
    </citation>
    <scope>NUCLEOTIDE SEQUENCE</scope>
    <source>
        <strain evidence="1">HHB10654</strain>
    </source>
</reference>
<evidence type="ECO:0000313" key="1">
    <source>
        <dbReference type="EMBL" id="KAI0067319.1"/>
    </source>
</evidence>
<keyword evidence="2" id="KW-1185">Reference proteome</keyword>
<reference evidence="1" key="1">
    <citation type="submission" date="2021-03" db="EMBL/GenBank/DDBJ databases">
        <authorList>
            <consortium name="DOE Joint Genome Institute"/>
            <person name="Ahrendt S."/>
            <person name="Looney B.P."/>
            <person name="Miyauchi S."/>
            <person name="Morin E."/>
            <person name="Drula E."/>
            <person name="Courty P.E."/>
            <person name="Chicoki N."/>
            <person name="Fauchery L."/>
            <person name="Kohler A."/>
            <person name="Kuo A."/>
            <person name="Labutti K."/>
            <person name="Pangilinan J."/>
            <person name="Lipzen A."/>
            <person name="Riley R."/>
            <person name="Andreopoulos W."/>
            <person name="He G."/>
            <person name="Johnson J."/>
            <person name="Barry K.W."/>
            <person name="Grigoriev I.V."/>
            <person name="Nagy L."/>
            <person name="Hibbett D."/>
            <person name="Henrissat B."/>
            <person name="Matheny P.B."/>
            <person name="Labbe J."/>
            <person name="Martin F."/>
        </authorList>
    </citation>
    <scope>NUCLEOTIDE SEQUENCE</scope>
    <source>
        <strain evidence="1">HHB10654</strain>
    </source>
</reference>
<proteinExistence type="predicted"/>
<accession>A0ACB8TFW8</accession>
<organism evidence="1 2">
    <name type="scientific">Artomyces pyxidatus</name>
    <dbReference type="NCBI Taxonomy" id="48021"/>
    <lineage>
        <taxon>Eukaryota</taxon>
        <taxon>Fungi</taxon>
        <taxon>Dikarya</taxon>
        <taxon>Basidiomycota</taxon>
        <taxon>Agaricomycotina</taxon>
        <taxon>Agaricomycetes</taxon>
        <taxon>Russulales</taxon>
        <taxon>Auriscalpiaceae</taxon>
        <taxon>Artomyces</taxon>
    </lineage>
</organism>
<gene>
    <name evidence="1" type="ORF">BV25DRAFT_1911968</name>
</gene>
<dbReference type="Proteomes" id="UP000814140">
    <property type="component" value="Unassembled WGS sequence"/>
</dbReference>
<sequence length="221" mass="25678">MRVNSFHTWTDLLVNINLTEELCWKTFPYNALPPPTGYTGRYRPRLVIPAQKNFPDVANSTTAKPPFYFLLRFLQLLCCKYRQLKHTYHGHPKGTAAFFFRYISERYPLTSQIIEENKIPEFDNLYLDFNGIIHSCSHPNDNDAHFRLSEEQIFTSIFAYVDHLFGKIKPKKLFFMAVDGVAPRAKMNQQRSRRFRTAKEAREASLASSSSSSEVLQTQAK</sequence>
<dbReference type="EMBL" id="MU277190">
    <property type="protein sequence ID" value="KAI0067319.1"/>
    <property type="molecule type" value="Genomic_DNA"/>
</dbReference>
<evidence type="ECO:0000313" key="2">
    <source>
        <dbReference type="Proteomes" id="UP000814140"/>
    </source>
</evidence>
<name>A0ACB8TFW8_9AGAM</name>